<evidence type="ECO:0000259" key="1">
    <source>
        <dbReference type="PROSITE" id="PS51819"/>
    </source>
</evidence>
<dbReference type="Gene3D" id="3.30.720.120">
    <property type="match status" value="1"/>
</dbReference>
<dbReference type="Proteomes" id="UP001244295">
    <property type="component" value="Unassembled WGS sequence"/>
</dbReference>
<organism evidence="2 4">
    <name type="scientific">Variovorax boronicumulans</name>
    <dbReference type="NCBI Taxonomy" id="436515"/>
    <lineage>
        <taxon>Bacteria</taxon>
        <taxon>Pseudomonadati</taxon>
        <taxon>Pseudomonadota</taxon>
        <taxon>Betaproteobacteria</taxon>
        <taxon>Burkholderiales</taxon>
        <taxon>Comamonadaceae</taxon>
        <taxon>Variovorax</taxon>
    </lineage>
</organism>
<feature type="domain" description="VOC" evidence="1">
    <location>
        <begin position="2"/>
        <end position="128"/>
    </location>
</feature>
<dbReference type="InterPro" id="IPR004360">
    <property type="entry name" value="Glyas_Fos-R_dOase_dom"/>
</dbReference>
<dbReference type="CDD" id="cd07246">
    <property type="entry name" value="VOC_like"/>
    <property type="match status" value="1"/>
</dbReference>
<dbReference type="PANTHER" id="PTHR34109:SF1">
    <property type="entry name" value="VOC DOMAIN-CONTAINING PROTEIN"/>
    <property type="match status" value="1"/>
</dbReference>
<dbReference type="PANTHER" id="PTHR34109">
    <property type="entry name" value="BNAUNNG04460D PROTEIN-RELATED"/>
    <property type="match status" value="1"/>
</dbReference>
<evidence type="ECO:0000313" key="3">
    <source>
        <dbReference type="EMBL" id="MDP9921430.1"/>
    </source>
</evidence>
<protein>
    <submittedName>
        <fullName evidence="3">Glyoxalase superfamily protein PhnB</fullName>
    </submittedName>
    <submittedName>
        <fullName evidence="2">VOC family protein</fullName>
    </submittedName>
</protein>
<dbReference type="InterPro" id="IPR037523">
    <property type="entry name" value="VOC_core"/>
</dbReference>
<dbReference type="Pfam" id="PF00903">
    <property type="entry name" value="Glyoxalase"/>
    <property type="match status" value="1"/>
</dbReference>
<dbReference type="EMBL" id="CP023284">
    <property type="protein sequence ID" value="ATA55240.1"/>
    <property type="molecule type" value="Genomic_DNA"/>
</dbReference>
<name>A0A250DLM9_9BURK</name>
<dbReference type="PROSITE" id="PS51819">
    <property type="entry name" value="VOC"/>
    <property type="match status" value="1"/>
</dbReference>
<dbReference type="EMBL" id="JAUSRR010000001">
    <property type="protein sequence ID" value="MDP9921430.1"/>
    <property type="molecule type" value="Genomic_DNA"/>
</dbReference>
<evidence type="ECO:0000313" key="2">
    <source>
        <dbReference type="EMBL" id="ATA55240.1"/>
    </source>
</evidence>
<reference evidence="3" key="2">
    <citation type="submission" date="2023-07" db="EMBL/GenBank/DDBJ databases">
        <title>Sorghum-associated microbial communities from plants grown in Nebraska, USA.</title>
        <authorList>
            <person name="Schachtman D."/>
        </authorList>
    </citation>
    <scope>NUCLEOTIDE SEQUENCE</scope>
    <source>
        <strain evidence="3">DS2795</strain>
    </source>
</reference>
<dbReference type="InterPro" id="IPR029068">
    <property type="entry name" value="Glyas_Bleomycin-R_OHBP_Dase"/>
</dbReference>
<reference evidence="2 4" key="1">
    <citation type="submission" date="2017-09" db="EMBL/GenBank/DDBJ databases">
        <title>The diverse metabolic capabilities of V. boronicumulans make it an excellent choice for continued studies on novel biodegradation.</title>
        <authorList>
            <person name="Sun S."/>
        </authorList>
    </citation>
    <scope>NUCLEOTIDE SEQUENCE [LARGE SCALE GENOMIC DNA]</scope>
    <source>
        <strain evidence="2 4">J1</strain>
    </source>
</reference>
<dbReference type="SUPFAM" id="SSF54593">
    <property type="entry name" value="Glyoxalase/Bleomycin resistance protein/Dihydroxybiphenyl dioxygenase"/>
    <property type="match status" value="1"/>
</dbReference>
<dbReference type="Proteomes" id="UP000217154">
    <property type="component" value="Chromosome"/>
</dbReference>
<dbReference type="KEGG" id="vbo:CKY39_19995"/>
<dbReference type="AlphaFoldDB" id="A0A250DLM9"/>
<sequence length="156" mass="17147">MAIHELFPYLCVDNAAAAVDFYCHVFEVKEIFRLTEPSGRIGHVELDFHNGAILMISDEFAEFNIRSPKALGGSAVSLHLHVDDADALVARAVAAGATLDMAPQDQFYGERSGVFRDPFGHRWNVGHSIEKLTPEEMQRRYTAMFDTPGGGSCSSS</sequence>
<accession>A0A250DLM9</accession>
<proteinExistence type="predicted"/>
<dbReference type="RefSeq" id="WP_062480749.1">
    <property type="nucleotide sequence ID" value="NZ_CP023284.1"/>
</dbReference>
<evidence type="ECO:0000313" key="4">
    <source>
        <dbReference type="Proteomes" id="UP000217154"/>
    </source>
</evidence>
<dbReference type="Gene3D" id="3.30.720.110">
    <property type="match status" value="1"/>
</dbReference>
<gene>
    <name evidence="2" type="ORF">CKY39_19995</name>
    <name evidence="3" type="ORF">J2W25_000435</name>
</gene>